<reference evidence="3" key="2">
    <citation type="submission" date="2016-12" db="EMBL/GenBank/DDBJ databases">
        <authorList>
            <person name="Gaudriault S."/>
        </authorList>
    </citation>
    <scope>NUCLEOTIDE SEQUENCE [LARGE SCALE GENOMIC DNA]</scope>
    <source>
        <strain evidence="3">HGB1681 (deposited as PTA-6826 in the American Type Culture Collection)</strain>
    </source>
</reference>
<evidence type="ECO:0000313" key="4">
    <source>
        <dbReference type="Proteomes" id="UP000224871"/>
    </source>
</evidence>
<evidence type="ECO:0000313" key="3">
    <source>
        <dbReference type="Proteomes" id="UP000196435"/>
    </source>
</evidence>
<evidence type="ECO:0000313" key="2">
    <source>
        <dbReference type="EMBL" id="SIP70980.1"/>
    </source>
</evidence>
<proteinExistence type="predicted"/>
<accession>A0A1N6MQ88</accession>
<reference evidence="2" key="1">
    <citation type="submission" date="2016-12" db="EMBL/GenBank/DDBJ databases">
        <authorList>
            <person name="Song W.-J."/>
            <person name="Kurnit D.M."/>
        </authorList>
    </citation>
    <scope>NUCLEOTIDE SEQUENCE [LARGE SCALE GENOMIC DNA]</scope>
    <source>
        <strain evidence="2">HGB1681</strain>
    </source>
</reference>
<dbReference type="EMBL" id="FTLG01000006">
    <property type="protein sequence ID" value="SIP70980.1"/>
    <property type="molecule type" value="Genomic_DNA"/>
</dbReference>
<keyword evidence="4" id="KW-1185">Reference proteome</keyword>
<dbReference type="AlphaFoldDB" id="A0A1N6MQ88"/>
<dbReference type="Proteomes" id="UP000196435">
    <property type="component" value="Unassembled WGS sequence"/>
</dbReference>
<name>A0A1N6MQ88_9GAMM</name>
<dbReference type="EMBL" id="NIBU01000040">
    <property type="protein sequence ID" value="PHM31272.1"/>
    <property type="molecule type" value="Genomic_DNA"/>
</dbReference>
<dbReference type="Proteomes" id="UP000224871">
    <property type="component" value="Unassembled WGS sequence"/>
</dbReference>
<gene>
    <name evidence="1" type="ORF">Xinn_02913</name>
    <name evidence="2" type="ORF">XIS1_1030011</name>
</gene>
<sequence length="40" mass="4573">MDMGLGLFLQLSQELVIGNEVIINTPFNYYIILTVNLFIL</sequence>
<organism evidence="2 3">
    <name type="scientific">Xenorhabdus innexi</name>
    <dbReference type="NCBI Taxonomy" id="290109"/>
    <lineage>
        <taxon>Bacteria</taxon>
        <taxon>Pseudomonadati</taxon>
        <taxon>Pseudomonadota</taxon>
        <taxon>Gammaproteobacteria</taxon>
        <taxon>Enterobacterales</taxon>
        <taxon>Morganellaceae</taxon>
        <taxon>Xenorhabdus</taxon>
    </lineage>
</organism>
<evidence type="ECO:0000313" key="1">
    <source>
        <dbReference type="EMBL" id="PHM31272.1"/>
    </source>
</evidence>
<protein>
    <submittedName>
        <fullName evidence="2">Uncharacterized protein</fullName>
    </submittedName>
</protein>
<reference evidence="1 4" key="3">
    <citation type="journal article" date="2017" name="Nat. Microbiol.">
        <title>Natural product diversity associated with the nematode symbionts Photorhabdus and Xenorhabdus.</title>
        <authorList>
            <person name="Tobias N.J."/>
            <person name="Wolff H."/>
            <person name="Djahanschiri B."/>
            <person name="Grundmann F."/>
            <person name="Kronenwerth M."/>
            <person name="Shi Y.M."/>
            <person name="Simonyi S."/>
            <person name="Grun P."/>
            <person name="Shapiro-Ilan D."/>
            <person name="Pidot S.J."/>
            <person name="Stinear T.P."/>
            <person name="Ebersberger I."/>
            <person name="Bode H.B."/>
        </authorList>
    </citation>
    <scope>NUCLEOTIDE SEQUENCE [LARGE SCALE GENOMIC DNA]</scope>
    <source>
        <strain evidence="1 4">DSM 16336</strain>
    </source>
</reference>